<evidence type="ECO:0000313" key="1">
    <source>
        <dbReference type="EMBL" id="KAJ9050155.1"/>
    </source>
</evidence>
<keyword evidence="2" id="KW-1185">Reference proteome</keyword>
<dbReference type="EMBL" id="QTSX02007170">
    <property type="protein sequence ID" value="KAJ9050155.1"/>
    <property type="molecule type" value="Genomic_DNA"/>
</dbReference>
<dbReference type="Proteomes" id="UP001165960">
    <property type="component" value="Unassembled WGS sequence"/>
</dbReference>
<accession>A0ACC2RJJ7</accession>
<gene>
    <name evidence="1" type="ORF">DSO57_1016983</name>
</gene>
<reference evidence="1" key="1">
    <citation type="submission" date="2022-04" db="EMBL/GenBank/DDBJ databases">
        <title>Genome of the entomopathogenic fungus Entomophthora muscae.</title>
        <authorList>
            <person name="Elya C."/>
            <person name="Lovett B.R."/>
            <person name="Lee E."/>
            <person name="Macias A.M."/>
            <person name="Hajek A.E."/>
            <person name="De Bivort B.L."/>
            <person name="Kasson M.T."/>
            <person name="De Fine Licht H.H."/>
            <person name="Stajich J.E."/>
        </authorList>
    </citation>
    <scope>NUCLEOTIDE SEQUENCE</scope>
    <source>
        <strain evidence="1">Berkeley</strain>
    </source>
</reference>
<proteinExistence type="predicted"/>
<evidence type="ECO:0000313" key="2">
    <source>
        <dbReference type="Proteomes" id="UP001165960"/>
    </source>
</evidence>
<name>A0ACC2RJJ7_9FUNG</name>
<protein>
    <submittedName>
        <fullName evidence="1">Uncharacterized protein</fullName>
    </submittedName>
</protein>
<organism evidence="1 2">
    <name type="scientific">Entomophthora muscae</name>
    <dbReference type="NCBI Taxonomy" id="34485"/>
    <lineage>
        <taxon>Eukaryota</taxon>
        <taxon>Fungi</taxon>
        <taxon>Fungi incertae sedis</taxon>
        <taxon>Zoopagomycota</taxon>
        <taxon>Entomophthoromycotina</taxon>
        <taxon>Entomophthoromycetes</taxon>
        <taxon>Entomophthorales</taxon>
        <taxon>Entomophthoraceae</taxon>
        <taxon>Entomophthora</taxon>
    </lineage>
</organism>
<comment type="caution">
    <text evidence="1">The sequence shown here is derived from an EMBL/GenBank/DDBJ whole genome shotgun (WGS) entry which is preliminary data.</text>
</comment>
<sequence length="125" mass="13226">MFEVVVELQAFLPSTEYFLTETEAISAAGTLNLQFVGHEDLVTDSPEALQPSGPHVFVDEDSQAGHTSVGGAISKSLQLEDLLGSGGIHSPKTCYCKPTYQLGELSQSLHLKAISIALALVLLGV</sequence>